<feature type="coiled-coil region" evidence="9">
    <location>
        <begin position="520"/>
        <end position="585"/>
    </location>
</feature>
<organism evidence="11 12">
    <name type="scientific">Sesamum angolense</name>
    <dbReference type="NCBI Taxonomy" id="2727404"/>
    <lineage>
        <taxon>Eukaryota</taxon>
        <taxon>Viridiplantae</taxon>
        <taxon>Streptophyta</taxon>
        <taxon>Embryophyta</taxon>
        <taxon>Tracheophyta</taxon>
        <taxon>Spermatophyta</taxon>
        <taxon>Magnoliopsida</taxon>
        <taxon>eudicotyledons</taxon>
        <taxon>Gunneridae</taxon>
        <taxon>Pentapetalae</taxon>
        <taxon>asterids</taxon>
        <taxon>lamiids</taxon>
        <taxon>Lamiales</taxon>
        <taxon>Pedaliaceae</taxon>
        <taxon>Sesamum</taxon>
    </lineage>
</organism>
<reference evidence="11" key="1">
    <citation type="submission" date="2020-06" db="EMBL/GenBank/DDBJ databases">
        <authorList>
            <person name="Li T."/>
            <person name="Hu X."/>
            <person name="Zhang T."/>
            <person name="Song X."/>
            <person name="Zhang H."/>
            <person name="Dai N."/>
            <person name="Sheng W."/>
            <person name="Hou X."/>
            <person name="Wei L."/>
        </authorList>
    </citation>
    <scope>NUCLEOTIDE SEQUENCE</scope>
    <source>
        <strain evidence="11">K16</strain>
        <tissue evidence="11">Leaf</tissue>
    </source>
</reference>
<reference evidence="11" key="2">
    <citation type="journal article" date="2024" name="Plant">
        <title>Genomic evolution and insights into agronomic trait innovations of Sesamum species.</title>
        <authorList>
            <person name="Miao H."/>
            <person name="Wang L."/>
            <person name="Qu L."/>
            <person name="Liu H."/>
            <person name="Sun Y."/>
            <person name="Le M."/>
            <person name="Wang Q."/>
            <person name="Wei S."/>
            <person name="Zheng Y."/>
            <person name="Lin W."/>
            <person name="Duan Y."/>
            <person name="Cao H."/>
            <person name="Xiong S."/>
            <person name="Wang X."/>
            <person name="Wei L."/>
            <person name="Li C."/>
            <person name="Ma Q."/>
            <person name="Ju M."/>
            <person name="Zhao R."/>
            <person name="Li G."/>
            <person name="Mu C."/>
            <person name="Tian Q."/>
            <person name="Mei H."/>
            <person name="Zhang T."/>
            <person name="Gao T."/>
            <person name="Zhang H."/>
        </authorList>
    </citation>
    <scope>NUCLEOTIDE SEQUENCE</scope>
    <source>
        <strain evidence="11">K16</strain>
    </source>
</reference>
<dbReference type="FunFam" id="1.20.5.170:FF:000040">
    <property type="entry name" value="Nuclear pore glycoprotein p62"/>
    <property type="match status" value="1"/>
</dbReference>
<keyword evidence="6" id="KW-0811">Translocation</keyword>
<dbReference type="PANTHER" id="PTHR12084:SF0">
    <property type="entry name" value="NUCLEAR PORE GLYCOPROTEIN P62"/>
    <property type="match status" value="1"/>
</dbReference>
<gene>
    <name evidence="11" type="ORF">Sango_0195500</name>
</gene>
<evidence type="ECO:0000259" key="10">
    <source>
        <dbReference type="Pfam" id="PF05064"/>
    </source>
</evidence>
<evidence type="ECO:0000256" key="2">
    <source>
        <dbReference type="ARBA" id="ARBA00005911"/>
    </source>
</evidence>
<proteinExistence type="inferred from homology"/>
<evidence type="ECO:0000313" key="12">
    <source>
        <dbReference type="Proteomes" id="UP001289374"/>
    </source>
</evidence>
<evidence type="ECO:0000256" key="1">
    <source>
        <dbReference type="ARBA" id="ARBA00004567"/>
    </source>
</evidence>
<keyword evidence="3" id="KW-0813">Transport</keyword>
<dbReference type="InterPro" id="IPR007758">
    <property type="entry name" value="Nucleoporin_NSP1_C"/>
</dbReference>
<comment type="similarity">
    <text evidence="2">Belongs to the nucleoporin NSP1/NUP62 family.</text>
</comment>
<evidence type="ECO:0000256" key="7">
    <source>
        <dbReference type="ARBA" id="ARBA00023132"/>
    </source>
</evidence>
<comment type="caution">
    <text evidence="11">The sequence shown here is derived from an EMBL/GenBank/DDBJ whole genome shotgun (WGS) entry which is preliminary data.</text>
</comment>
<evidence type="ECO:0000256" key="5">
    <source>
        <dbReference type="ARBA" id="ARBA00022927"/>
    </source>
</evidence>
<keyword evidence="9" id="KW-0175">Coiled coil</keyword>
<dbReference type="Pfam" id="PF05278">
    <property type="entry name" value="PEARLI-4"/>
    <property type="match status" value="1"/>
</dbReference>
<dbReference type="GO" id="GO:0017056">
    <property type="term" value="F:structural constituent of nuclear pore"/>
    <property type="evidence" value="ECO:0007669"/>
    <property type="project" value="InterPro"/>
</dbReference>
<protein>
    <submittedName>
        <fullName evidence="11">Nuclear pore complex protein</fullName>
    </submittedName>
</protein>
<evidence type="ECO:0000256" key="6">
    <source>
        <dbReference type="ARBA" id="ARBA00023010"/>
    </source>
</evidence>
<keyword evidence="5" id="KW-0653">Protein transport</keyword>
<dbReference type="Pfam" id="PF05064">
    <property type="entry name" value="Nsp1_C"/>
    <property type="match status" value="1"/>
</dbReference>
<keyword evidence="7" id="KW-0906">Nuclear pore complex</keyword>
<dbReference type="EMBL" id="JACGWL010000001">
    <property type="protein sequence ID" value="KAK4411225.1"/>
    <property type="molecule type" value="Genomic_DNA"/>
</dbReference>
<keyword evidence="8" id="KW-0539">Nucleus</keyword>
<keyword evidence="4" id="KW-0509">mRNA transport</keyword>
<dbReference type="GO" id="GO:0006405">
    <property type="term" value="P:RNA export from nucleus"/>
    <property type="evidence" value="ECO:0007669"/>
    <property type="project" value="TreeGrafter"/>
</dbReference>
<dbReference type="GO" id="GO:0051028">
    <property type="term" value="P:mRNA transport"/>
    <property type="evidence" value="ECO:0007669"/>
    <property type="project" value="UniProtKB-KW"/>
</dbReference>
<comment type="subcellular location">
    <subcellularLocation>
        <location evidence="1">Nucleus</location>
        <location evidence="1">Nuclear pore complex</location>
    </subcellularLocation>
</comment>
<evidence type="ECO:0000313" key="11">
    <source>
        <dbReference type="EMBL" id="KAK4411225.1"/>
    </source>
</evidence>
<accession>A0AAE1XFW7</accession>
<dbReference type="AlphaFoldDB" id="A0AAE1XFW7"/>
<dbReference type="Gene3D" id="1.20.5.170">
    <property type="match status" value="1"/>
</dbReference>
<evidence type="ECO:0000256" key="9">
    <source>
        <dbReference type="SAM" id="Coils"/>
    </source>
</evidence>
<dbReference type="GO" id="GO:0044613">
    <property type="term" value="C:nuclear pore central transport channel"/>
    <property type="evidence" value="ECO:0007669"/>
    <property type="project" value="TreeGrafter"/>
</dbReference>
<evidence type="ECO:0000256" key="3">
    <source>
        <dbReference type="ARBA" id="ARBA00022448"/>
    </source>
</evidence>
<dbReference type="InterPro" id="IPR007942">
    <property type="entry name" value="PLipase-like"/>
</dbReference>
<dbReference type="InterPro" id="IPR026010">
    <property type="entry name" value="NSP1/NUP62"/>
</dbReference>
<evidence type="ECO:0000256" key="4">
    <source>
        <dbReference type="ARBA" id="ARBA00022816"/>
    </source>
</evidence>
<feature type="domain" description="Nucleoporin NSP1-like C-terminal" evidence="10">
    <location>
        <begin position="455"/>
        <end position="550"/>
    </location>
</feature>
<sequence>MFRTRTSLLVPWDFLLADRKYTSLLSYLILLVYDVDNILLNEKHFFNERSCLKSCKLFLTGTAGFPCTFGLCVLITRIRLMGNGYVLGVKMSWSFCKVISRSIFSSAGCCPYPSSNNLGVRLGGGWGVWSESEQVIHSVKMPIKMADPESICSVSHVGVVDEDEEGDSINKDGNAAHACSPVEDSEVLKYEATPHAKKNPTKEVVFDASENSSGESEALDGNELGHPACGRLMSVEFPLCTECKQLNLCLQNTLCHRKAHLIKQILRKYGDITRGSILKSIEAKAAFLQLVAEVVERLHSHTLDTIGAHEMQVVQKWADDAAAVGFHVEWLQHRIKQVVAISKYRDSLMQLNEIKEQIAAAKIALLEMQLQQIILKKEIDSVKDEIDREDFSNLAGTGSVRCDVIVILGVPAVGSTIAVSSSTSAPAQTPSALVVASSSGTTSTTSAVLASAPKLPSEITGKTVEEIIKEWNAELQERTGKFRKQANAIAEWDRRILQNRDILLKLESEVAKVVETQGSLERQLELIETHQDEVDKALQSMEEEAERIYREERGLLLDDDAASTRDAMYEQAELIERELEQMTEHIKSIISTLNASHGGELEAADGMTPLDVVVRILNNQLSSLMWIDEKAEEFSARIQKLASQGSAADRELTGPKLWLT</sequence>
<keyword evidence="12" id="KW-1185">Reference proteome</keyword>
<name>A0AAE1XFW7_9LAMI</name>
<dbReference type="PANTHER" id="PTHR12084">
    <property type="entry name" value="NUCLEAR PORE GLYCOPROTEIN P62-RELATED"/>
    <property type="match status" value="1"/>
</dbReference>
<dbReference type="Proteomes" id="UP001289374">
    <property type="component" value="Unassembled WGS sequence"/>
</dbReference>
<dbReference type="GO" id="GO:0006606">
    <property type="term" value="P:protein import into nucleus"/>
    <property type="evidence" value="ECO:0007669"/>
    <property type="project" value="TreeGrafter"/>
</dbReference>
<dbReference type="GO" id="GO:0005543">
    <property type="term" value="F:phospholipid binding"/>
    <property type="evidence" value="ECO:0007669"/>
    <property type="project" value="TreeGrafter"/>
</dbReference>
<evidence type="ECO:0000256" key="8">
    <source>
        <dbReference type="ARBA" id="ARBA00023242"/>
    </source>
</evidence>